<comment type="caution">
    <text evidence="1">The sequence shown here is derived from an EMBL/GenBank/DDBJ whole genome shotgun (WGS) entry which is preliminary data.</text>
</comment>
<dbReference type="RefSeq" id="WP_071506806.1">
    <property type="nucleotide sequence ID" value="NZ_MORL01000065.1"/>
</dbReference>
<organism evidence="1 2">
    <name type="scientific">Arsenicibacter rosenii</name>
    <dbReference type="NCBI Taxonomy" id="1750698"/>
    <lineage>
        <taxon>Bacteria</taxon>
        <taxon>Pseudomonadati</taxon>
        <taxon>Bacteroidota</taxon>
        <taxon>Cytophagia</taxon>
        <taxon>Cytophagales</taxon>
        <taxon>Spirosomataceae</taxon>
        <taxon>Arsenicibacter</taxon>
    </lineage>
</organism>
<dbReference type="EMBL" id="MORL01000065">
    <property type="protein sequence ID" value="OIN55564.1"/>
    <property type="molecule type" value="Genomic_DNA"/>
</dbReference>
<proteinExistence type="predicted"/>
<keyword evidence="2" id="KW-1185">Reference proteome</keyword>
<evidence type="ECO:0000313" key="1">
    <source>
        <dbReference type="EMBL" id="OIN55564.1"/>
    </source>
</evidence>
<sequence>MEEIAQILQSYFTMRKIVIDRYINSFDKNIPTKKIDFIRNYRRKKVSLFKISEINQLAAEFGIGNSSGNLMPHLTLYINLLPVHYQEVLFKAANLDKRKLLRRINDYNVWKIEELQLIYNSCIIHKMVSNS</sequence>
<protein>
    <submittedName>
        <fullName evidence="1">Uncharacterized protein</fullName>
    </submittedName>
</protein>
<evidence type="ECO:0000313" key="2">
    <source>
        <dbReference type="Proteomes" id="UP000181790"/>
    </source>
</evidence>
<accession>A0A1S2V9Z8</accession>
<dbReference type="AlphaFoldDB" id="A0A1S2V9Z8"/>
<gene>
    <name evidence="1" type="ORF">BLX24_29465</name>
</gene>
<name>A0A1S2V9Z8_9BACT</name>
<dbReference type="Proteomes" id="UP000181790">
    <property type="component" value="Unassembled WGS sequence"/>
</dbReference>
<reference evidence="1 2" key="1">
    <citation type="submission" date="2016-10" db="EMBL/GenBank/DDBJ databases">
        <title>Arsenicibacter rosenii gen. nov., sp. nov., an efficient arsenic-methylating bacterium isolated from an arsenic-contaminated paddy soil.</title>
        <authorList>
            <person name="Huang K."/>
        </authorList>
    </citation>
    <scope>NUCLEOTIDE SEQUENCE [LARGE SCALE GENOMIC DNA]</scope>
    <source>
        <strain evidence="1 2">SM-1</strain>
    </source>
</reference>